<name>A0A0F9RRH9_9ZZZZ</name>
<sequence>MFSEEENAEIGELETYEKLYNRKKSEGKYGI</sequence>
<dbReference type="AlphaFoldDB" id="A0A0F9RRH9"/>
<evidence type="ECO:0000313" key="1">
    <source>
        <dbReference type="EMBL" id="KKN57269.1"/>
    </source>
</evidence>
<protein>
    <submittedName>
        <fullName evidence="1">Uncharacterized protein</fullName>
    </submittedName>
</protein>
<organism evidence="1">
    <name type="scientific">marine sediment metagenome</name>
    <dbReference type="NCBI Taxonomy" id="412755"/>
    <lineage>
        <taxon>unclassified sequences</taxon>
        <taxon>metagenomes</taxon>
        <taxon>ecological metagenomes</taxon>
    </lineage>
</organism>
<gene>
    <name evidence="1" type="ORF">LCGC14_0563970</name>
</gene>
<proteinExistence type="predicted"/>
<accession>A0A0F9RRH9</accession>
<comment type="caution">
    <text evidence="1">The sequence shown here is derived from an EMBL/GenBank/DDBJ whole genome shotgun (WGS) entry which is preliminary data.</text>
</comment>
<reference evidence="1" key="1">
    <citation type="journal article" date="2015" name="Nature">
        <title>Complex archaea that bridge the gap between prokaryotes and eukaryotes.</title>
        <authorList>
            <person name="Spang A."/>
            <person name="Saw J.H."/>
            <person name="Jorgensen S.L."/>
            <person name="Zaremba-Niedzwiedzka K."/>
            <person name="Martijn J."/>
            <person name="Lind A.E."/>
            <person name="van Eijk R."/>
            <person name="Schleper C."/>
            <person name="Guy L."/>
            <person name="Ettema T.J."/>
        </authorList>
    </citation>
    <scope>NUCLEOTIDE SEQUENCE</scope>
</reference>
<dbReference type="EMBL" id="LAZR01000811">
    <property type="protein sequence ID" value="KKN57269.1"/>
    <property type="molecule type" value="Genomic_DNA"/>
</dbReference>